<comment type="function">
    <text evidence="13">CRISPR (clustered regularly interspaced short palindromic repeat) is an adaptive immune system that provides protection against mobile genetic elements (viruses, transposable elements and conjugative plasmids). CRISPR clusters contain spacers, sequences complementary to antecedent mobile elements, and target invading nucleic acids. CRISPR clusters are transcribed and processed into CRISPR RNA (crRNA). In type II CRISPR systems correct processing of pre-crRNA requires a trans-encoded small RNA (tracrRNA), endogenous ribonuclease 3 (rnc) and this protein. The tracrRNA serves as a guide for ribonuclease 3-aided processing of pre-crRNA. Subsequently Cas9/crRNA/tracrRNA endonucleolytically cleaves linear or circular dsDNA target complementary to the spacer; Cas9 is inactive in the absence of the 2 guide RNAs (gRNA). Cas9 recognizes the protospacer adjacent motif (PAM) in the CRISPR repeat sequences to help distinguish self versus nonself, as targets within the bacterial CRISPR locus do not have PAMs. PAM recognition is also required for catalytic activity.</text>
</comment>
<comment type="caution">
    <text evidence="13">Lacks conserved residue(s) required for the propagation of feature annotation.</text>
</comment>
<evidence type="ECO:0000259" key="14">
    <source>
        <dbReference type="PROSITE" id="PS51749"/>
    </source>
</evidence>
<evidence type="ECO:0000256" key="3">
    <source>
        <dbReference type="ARBA" id="ARBA00022722"/>
    </source>
</evidence>
<accession>G9WGU4</accession>
<feature type="domain" description="HNH Cas9-type" evidence="14">
    <location>
        <begin position="800"/>
        <end position="957"/>
    </location>
</feature>
<keyword evidence="16" id="KW-1185">Reference proteome</keyword>
<evidence type="ECO:0000313" key="15">
    <source>
        <dbReference type="EMBL" id="EHN59352.1"/>
    </source>
</evidence>
<keyword evidence="7" id="KW-0460">Magnesium</keyword>
<sequence>MARDYSVGLDIGTSSVGWAAIDNKYHLIRAKSKNLIGVRLFDSAVTAEKRRGYRTTRRRLSRRHWRLRLLNDIFAGPLTDFGDENFLARLKYSWVHPQDQSNQAHFAAGLLFDSKEQDKDFYRKYPTIYHLRLALMNDDQKHDLREVYLAIHHLVKYRGHFLIEGDVKADSAFDVHTFADAIQRYAESNNSDENLLGKIDEKKLSAALTDKHGSKSQRAETAETAFDILDLQSKKQIQAILKSVVGNQANLMAIFGLDSSAISKDEQKNYKFSFDDADIDEKIADSEALLSDTEFEFLCDLKAAFDGLTLKMLLGDDKTVSAAMVRRFNEHQKDWEYIKSHIRNAKNAGNGLYEKSKKFDGINAAYLALQSDNEDDRKKAKKIFQDEISSADIPDDVKADFLKKIDDDQFLPIQRTKNNGTIPHQLHRNELEQIIEKQGIYYPFLKDTYQENSHELNKITALINFRVPYYVGPLVEEEQKIADDGKNIPDPTNHWMVRKSNDTITPWNLSQVVDLDKSGRRFIERLTGTDTYLIGEPTLPKNSLLYQKFDVLQELNNIRVSGRRLDIRAKQDAFEHLFKVQKTVSATNLKDFLVQAGYISEDTQIEGLADVNGKNFNNALTTYNYLVSVLGREFVENPSNEELLEEITELQTVFEDKKVLRRQLDQLDGLSDHNREKLSRKHYTGWGRISKKLLTTKIVQNADKIDNQTFDVPRMNQSIIDTLYNTKMNLMEIINNAEDDFGVRAWIDKQNTTDGDEQDVYSLIDELAGPKEIKRGIVQSFRILDDITKAVGYAPKRVYLEFARKTQESHLTNSRKNQLSTLLKNAGLSELVTQVSQYDAAALQNDRLYLYFLQQGKDMYSGEKLNLDNLSNYDIDHIIPQAYTKDNSLDNRVLVSNITNRRKSDSSNYLPALIDKMRPFWSVLSKQGLLSKHKFANLTRTRDFDDMEKERFIARSLVETRQIIKNVASLIDSHFGGETKAVAIRSSLTADMRRYVDIPKNRDINDYHHAFDALLFSTVGQYTENSGLMKKGQLSDSAGNQYNRYIKEWIHAARLNAQSQRVNPFGFVVGSMRNAAPGKLNPETGEITPEENADWSIADLDYLHKVMNFRKITVTRRLKDQKGQLYDESRYPSVLHDAKSKASINFDKHKPVDLYGGFSSAKPAYAALIKFKNKFRLVNVLRQWTYSDKNSEDYILEQIRGKYPKAEMVLSHIPYGQLVKKDGALVTISSATELHNFEQLWLPLADYKLINTLLKTKEDNLVDILHNRLDLPEMTIESAFYKAFDSILSFAFNRYALHQNALVKLQAHRDDFNALNYEDKQQTLERILDALHASPASSDLKKINLSSGFGRLFSPSHFTLADTDEFIFQSVTGLFSTQKTVAQLYQETK</sequence>
<dbReference type="PROSITE" id="PS51749">
    <property type="entry name" value="HNH_CAS9"/>
    <property type="match status" value="1"/>
</dbReference>
<dbReference type="InterPro" id="IPR028629">
    <property type="entry name" value="Cas9"/>
</dbReference>
<dbReference type="Pfam" id="PF22702">
    <property type="entry name" value="Cas9_RuvC"/>
    <property type="match status" value="1"/>
</dbReference>
<dbReference type="GO" id="GO:0016787">
    <property type="term" value="F:hydrolase activity"/>
    <property type="evidence" value="ECO:0007669"/>
    <property type="project" value="UniProtKB-KW"/>
</dbReference>
<dbReference type="GO" id="GO:0003723">
    <property type="term" value="F:RNA binding"/>
    <property type="evidence" value="ECO:0007669"/>
    <property type="project" value="UniProtKB-UniRule"/>
</dbReference>
<evidence type="ECO:0000256" key="9">
    <source>
        <dbReference type="ARBA" id="ARBA00023118"/>
    </source>
</evidence>
<dbReference type="Pfam" id="PF16592">
    <property type="entry name" value="Cas9_REC"/>
    <property type="match status" value="1"/>
</dbReference>
<evidence type="ECO:0000256" key="10">
    <source>
        <dbReference type="ARBA" id="ARBA00023125"/>
    </source>
</evidence>
<dbReference type="Proteomes" id="UP000004959">
    <property type="component" value="Chromosome"/>
</dbReference>
<dbReference type="InterPro" id="IPR055228">
    <property type="entry name" value="Cas9_RuvC"/>
</dbReference>
<dbReference type="Pfam" id="PF16595">
    <property type="entry name" value="Cas9_PI"/>
    <property type="match status" value="1"/>
</dbReference>
<dbReference type="Pfam" id="PF16593">
    <property type="entry name" value="Cas9-BH"/>
    <property type="match status" value="1"/>
</dbReference>
<reference evidence="15 16" key="1">
    <citation type="journal article" date="2012" name="PLoS ONE">
        <title>Functional divergence in the genus oenococcus as predicted by genome sequencing of the newly-described species, Oenococcus kitaharae.</title>
        <authorList>
            <person name="Borneman A.R."/>
            <person name="McCarthy J.M."/>
            <person name="Chambers P.J."/>
            <person name="Bartowsky E.J."/>
        </authorList>
    </citation>
    <scope>NUCLEOTIDE SEQUENCE [LARGE SCALE GENOMIC DNA]</scope>
    <source>
        <strain evidence="16">DSM17330</strain>
    </source>
</reference>
<evidence type="ECO:0000256" key="11">
    <source>
        <dbReference type="ARBA" id="ARBA00023211"/>
    </source>
</evidence>
<dbReference type="STRING" id="336988.NT96_06980"/>
<feature type="active site" description="Proton acceptor for HNH nuclease domain" evidence="13">
    <location>
        <position position="877"/>
    </location>
</feature>
<keyword evidence="10 13" id="KW-0238">DNA-binding</keyword>
<dbReference type="Pfam" id="PF13395">
    <property type="entry name" value="HNH_4"/>
    <property type="match status" value="1"/>
</dbReference>
<keyword evidence="9 13" id="KW-0051">Antiviral defense</keyword>
<comment type="similarity">
    <text evidence="13">Belongs to the CRISPR-associated Cas9 family.</text>
</comment>
<name>G9WGU4_9LACO</name>
<dbReference type="InterPro" id="IPR033114">
    <property type="entry name" value="HNH_CAS9"/>
</dbReference>
<evidence type="ECO:0000256" key="13">
    <source>
        <dbReference type="HAMAP-Rule" id="MF_01480"/>
    </source>
</evidence>
<keyword evidence="4" id="KW-0479">Metal-binding</keyword>
<dbReference type="InterPro" id="IPR036397">
    <property type="entry name" value="RNaseH_sf"/>
</dbReference>
<dbReference type="RefSeq" id="WP_007746220.1">
    <property type="nucleotide sequence ID" value="NZ_CM001398.1"/>
</dbReference>
<dbReference type="NCBIfam" id="TIGR01865">
    <property type="entry name" value="cas_Csn1"/>
    <property type="match status" value="1"/>
</dbReference>
<dbReference type="InterPro" id="IPR003615">
    <property type="entry name" value="HNH_nuc"/>
</dbReference>
<dbReference type="HOGENOM" id="CLU_005604_0_0_9"/>
<evidence type="ECO:0000256" key="12">
    <source>
        <dbReference type="ARBA" id="ARBA00046380"/>
    </source>
</evidence>
<evidence type="ECO:0000256" key="2">
    <source>
        <dbReference type="ARBA" id="ARBA00005244"/>
    </source>
</evidence>
<dbReference type="Gene3D" id="3.30.420.10">
    <property type="entry name" value="Ribonuclease H-like superfamily/Ribonuclease H"/>
    <property type="match status" value="1"/>
</dbReference>
<keyword evidence="5 13" id="KW-0255">Endonuclease</keyword>
<evidence type="ECO:0000256" key="8">
    <source>
        <dbReference type="ARBA" id="ARBA00022884"/>
    </source>
</evidence>
<proteinExistence type="inferred from homology"/>
<gene>
    <name evidence="13" type="primary">cas9</name>
    <name evidence="15" type="ORF">OKIT_1269</name>
</gene>
<dbReference type="GO" id="GO:0043571">
    <property type="term" value="P:maintenance of CRISPR repeat elements"/>
    <property type="evidence" value="ECO:0007669"/>
    <property type="project" value="UniProtKB-UniRule"/>
</dbReference>
<keyword evidence="3 13" id="KW-0540">Nuclease</keyword>
<keyword evidence="8 13" id="KW-0694">RNA-binding</keyword>
<dbReference type="eggNOG" id="COG3513">
    <property type="taxonomic scope" value="Bacteria"/>
</dbReference>
<evidence type="ECO:0000256" key="6">
    <source>
        <dbReference type="ARBA" id="ARBA00022801"/>
    </source>
</evidence>
<evidence type="ECO:0000256" key="4">
    <source>
        <dbReference type="ARBA" id="ARBA00022723"/>
    </source>
</evidence>
<protein>
    <recommendedName>
        <fullName evidence="13">CRISPR-associated endonuclease Cas9</fullName>
        <ecNumber evidence="13">3.1.-.-</ecNumber>
    </recommendedName>
</protein>
<evidence type="ECO:0000313" key="16">
    <source>
        <dbReference type="Proteomes" id="UP000004959"/>
    </source>
</evidence>
<evidence type="ECO:0000256" key="1">
    <source>
        <dbReference type="ARBA" id="ARBA00001946"/>
    </source>
</evidence>
<dbReference type="GO" id="GO:0004519">
    <property type="term" value="F:endonuclease activity"/>
    <property type="evidence" value="ECO:0007669"/>
    <property type="project" value="UniProtKB-UniRule"/>
</dbReference>
<dbReference type="GO" id="GO:0003677">
    <property type="term" value="F:DNA binding"/>
    <property type="evidence" value="ECO:0007669"/>
    <property type="project" value="UniProtKB-UniRule"/>
</dbReference>
<comment type="domain">
    <text evidence="13">Has 2 endonuclease domains. The discontinuous RuvC-like domain cleaves the target DNA noncomplementary to crRNA while the HNH nuclease domain cleaves the target DNA complementary to crRNA.</text>
</comment>
<dbReference type="InterPro" id="IPR032240">
    <property type="entry name" value="Cas9_REC"/>
</dbReference>
<keyword evidence="11" id="KW-0464">Manganese</keyword>
<comment type="caution">
    <text evidence="15">The sequence shown here is derived from an EMBL/GenBank/DDBJ whole genome shotgun (WGS) entry which is preliminary data.</text>
</comment>
<evidence type="ECO:0000256" key="5">
    <source>
        <dbReference type="ARBA" id="ARBA00022759"/>
    </source>
</evidence>
<dbReference type="PATRIC" id="fig|1045004.4.peg.1252"/>
<evidence type="ECO:0000256" key="7">
    <source>
        <dbReference type="ARBA" id="ARBA00022842"/>
    </source>
</evidence>
<organism evidence="15 16">
    <name type="scientific">Oenococcus kitaharae DSM 17330</name>
    <dbReference type="NCBI Taxonomy" id="1045004"/>
    <lineage>
        <taxon>Bacteria</taxon>
        <taxon>Bacillati</taxon>
        <taxon>Bacillota</taxon>
        <taxon>Bacilli</taxon>
        <taxon>Lactobacillales</taxon>
        <taxon>Lactobacillaceae</taxon>
        <taxon>Oenococcus</taxon>
    </lineage>
</organism>
<dbReference type="InterPro" id="IPR032237">
    <property type="entry name" value="Cas9_PI"/>
</dbReference>
<dbReference type="GO" id="GO:0046872">
    <property type="term" value="F:metal ion binding"/>
    <property type="evidence" value="ECO:0007669"/>
    <property type="project" value="UniProtKB-UniRule"/>
</dbReference>
<dbReference type="GO" id="GO:0051607">
    <property type="term" value="P:defense response to virus"/>
    <property type="evidence" value="ECO:0007669"/>
    <property type="project" value="UniProtKB-UniRule"/>
</dbReference>
<feature type="active site" description="For RuvC-like nuclease domain" evidence="13">
    <location>
        <position position="10"/>
    </location>
</feature>
<comment type="subunit">
    <text evidence="12 13">Monomer. Binds crRNA and tracrRNA.</text>
</comment>
<comment type="similarity">
    <text evidence="2">Belongs to the CRISPR-associated protein Cas9 family. Subtype II-A subfamily.</text>
</comment>
<dbReference type="InterPro" id="IPR032239">
    <property type="entry name" value="Cas9-BH"/>
</dbReference>
<keyword evidence="6 13" id="KW-0378">Hydrolase</keyword>
<dbReference type="EC" id="3.1.-.-" evidence="13"/>
<comment type="cofactor">
    <cofactor evidence="1">
        <name>Mg(2+)</name>
        <dbReference type="ChEBI" id="CHEBI:18420"/>
    </cofactor>
</comment>
<dbReference type="EMBL" id="AFVZ01000001">
    <property type="protein sequence ID" value="EHN59352.1"/>
    <property type="molecule type" value="Genomic_DNA"/>
</dbReference>
<dbReference type="HAMAP" id="MF_01480">
    <property type="entry name" value="Cas9"/>
    <property type="match status" value="1"/>
</dbReference>